<evidence type="ECO:0000313" key="2">
    <source>
        <dbReference type="WBParaSite" id="nRc.2.0.1.t20635-RA"/>
    </source>
</evidence>
<proteinExistence type="predicted"/>
<reference evidence="2" key="1">
    <citation type="submission" date="2022-11" db="UniProtKB">
        <authorList>
            <consortium name="WormBaseParasite"/>
        </authorList>
    </citation>
    <scope>IDENTIFICATION</scope>
</reference>
<name>A0A915J2K7_ROMCU</name>
<dbReference type="AlphaFoldDB" id="A0A915J2K7"/>
<protein>
    <submittedName>
        <fullName evidence="2">Uncharacterized protein</fullName>
    </submittedName>
</protein>
<accession>A0A915J2K7</accession>
<dbReference type="Proteomes" id="UP000887565">
    <property type="component" value="Unplaced"/>
</dbReference>
<keyword evidence="1" id="KW-1185">Reference proteome</keyword>
<organism evidence="1 2">
    <name type="scientific">Romanomermis culicivorax</name>
    <name type="common">Nematode worm</name>
    <dbReference type="NCBI Taxonomy" id="13658"/>
    <lineage>
        <taxon>Eukaryota</taxon>
        <taxon>Metazoa</taxon>
        <taxon>Ecdysozoa</taxon>
        <taxon>Nematoda</taxon>
        <taxon>Enoplea</taxon>
        <taxon>Dorylaimia</taxon>
        <taxon>Mermithida</taxon>
        <taxon>Mermithoidea</taxon>
        <taxon>Mermithidae</taxon>
        <taxon>Romanomermis</taxon>
    </lineage>
</organism>
<dbReference type="WBParaSite" id="nRc.2.0.1.t20635-RA">
    <property type="protein sequence ID" value="nRc.2.0.1.t20635-RA"/>
    <property type="gene ID" value="nRc.2.0.1.g20635"/>
</dbReference>
<evidence type="ECO:0000313" key="1">
    <source>
        <dbReference type="Proteomes" id="UP000887565"/>
    </source>
</evidence>
<sequence length="72" mass="8609">MIEFQTTNVIRMIRMQTVLMIQFKTDRERNGTGCNRHNVTDRKGNFRSVRFGWRRPTEKKGQFNLIEAVVSY</sequence>